<evidence type="ECO:0008006" key="3">
    <source>
        <dbReference type="Google" id="ProtNLM"/>
    </source>
</evidence>
<dbReference type="RefSeq" id="WP_009186901.1">
    <property type="nucleotide sequence ID" value="NZ_AMGM01000119.1"/>
</dbReference>
<gene>
    <name evidence="1" type="ORF">B879_03880</name>
</gene>
<accession>K1LAT7</accession>
<dbReference type="Pfam" id="PF07610">
    <property type="entry name" value="DUF1573"/>
    <property type="match status" value="2"/>
</dbReference>
<dbReference type="PANTHER" id="PTHR37833">
    <property type="entry name" value="LIPOPROTEIN-RELATED"/>
    <property type="match status" value="1"/>
</dbReference>
<dbReference type="OrthoDB" id="1466304at2"/>
<dbReference type="InterPro" id="IPR013783">
    <property type="entry name" value="Ig-like_fold"/>
</dbReference>
<proteinExistence type="predicted"/>
<dbReference type="EMBL" id="AMGM01000119">
    <property type="protein sequence ID" value="EKB47518.1"/>
    <property type="molecule type" value="Genomic_DNA"/>
</dbReference>
<protein>
    <recommendedName>
        <fullName evidence="3">DUF1573 domain-containing protein</fullName>
    </recommendedName>
</protein>
<name>K1LAT7_CECL9</name>
<dbReference type="Gene3D" id="2.60.40.10">
    <property type="entry name" value="Immunoglobulins"/>
    <property type="match status" value="2"/>
</dbReference>
<evidence type="ECO:0000313" key="1">
    <source>
        <dbReference type="EMBL" id="EKB47518.1"/>
    </source>
</evidence>
<dbReference type="InterPro" id="IPR011467">
    <property type="entry name" value="DUF1573"/>
</dbReference>
<keyword evidence="2" id="KW-1185">Reference proteome</keyword>
<dbReference type="Proteomes" id="UP000004478">
    <property type="component" value="Unassembled WGS sequence"/>
</dbReference>
<dbReference type="PANTHER" id="PTHR37833:SF1">
    <property type="entry name" value="SIGNAL PEPTIDE PROTEIN"/>
    <property type="match status" value="1"/>
</dbReference>
<comment type="caution">
    <text evidence="1">The sequence shown here is derived from an EMBL/GenBank/DDBJ whole genome shotgun (WGS) entry which is preliminary data.</text>
</comment>
<dbReference type="AlphaFoldDB" id="K1LAT7"/>
<reference evidence="1 2" key="1">
    <citation type="journal article" date="2012" name="J. Bacteriol.">
        <title>Draft Genome Sequence of Cecembia lonarensis Strain LW9T, Isolated from Lonar Lake, a Haloalkaline Lake in India.</title>
        <authorList>
            <person name="Shivaji S."/>
            <person name="Ara S."/>
            <person name="Singh A."/>
            <person name="Pinnaka A.K."/>
        </authorList>
    </citation>
    <scope>NUCLEOTIDE SEQUENCE [LARGE SCALE GENOMIC DNA]</scope>
    <source>
        <strain evidence="1 2">LW9</strain>
    </source>
</reference>
<organism evidence="1 2">
    <name type="scientific">Cecembia lonarensis (strain CCUG 58316 / KCTC 22772 / LW9)</name>
    <dbReference type="NCBI Taxonomy" id="1225176"/>
    <lineage>
        <taxon>Bacteria</taxon>
        <taxon>Pseudomonadati</taxon>
        <taxon>Bacteroidota</taxon>
        <taxon>Cytophagia</taxon>
        <taxon>Cytophagales</taxon>
        <taxon>Cyclobacteriaceae</taxon>
        <taxon>Cecembia</taxon>
    </lineage>
</organism>
<sequence>MKLHISITLLVLLNGLFILTLEGQTLERKSLVWEQRKIDIGPVLEENGPIETVFYGLNPHADSVFITEIITDCGCTAVDFSRDTLSTDKIAAIHVKFDPDQRGGDFSKAIIIKTNLDNEGDTLFLEGINMPLPDKPEQNYPYRKGPVGFRLPVIHMGNVLTNEPKTKFIELFNFGKDSLALQVEHLELPEHIYLVLLPEAVAPGQRALLQLAYDGEKKGDLGFFEEEISLTLQDDTHPIAIKLTAVVFEYFQPVPKSMENMVPRIGLSEIDIDMREIKAGNVVSRSIFFDNLGGEDLIIRKVSSNCTCLRVKVSDDSLSPGQRGQITFEFDTKGRRGIDHKHITVFSNDPINPVRTITIKSNIK</sequence>
<evidence type="ECO:0000313" key="2">
    <source>
        <dbReference type="Proteomes" id="UP000004478"/>
    </source>
</evidence>